<dbReference type="Gene3D" id="3.30.70.270">
    <property type="match status" value="1"/>
</dbReference>
<dbReference type="InterPro" id="IPR036397">
    <property type="entry name" value="RNaseH_sf"/>
</dbReference>
<evidence type="ECO:0000256" key="1">
    <source>
        <dbReference type="SAM" id="MobiDB-lite"/>
    </source>
</evidence>
<sequence length="459" mass="49552">MASQRGERWGCATPCPAPRALAAPGADTKAELGGRQQDHGVQAPALHGQAKSVSLGIPGSGVQRPLELQQPQSCEHCSGHRALGKGPSPGLGLGQWPREQMNLQLVAQSRKSRGSGGWGSSWQGPAAAGHRQCLDAARRQVGEPGRRRFCLAVGPARVEDPLGSPPGYSWKSGLRCPTCSSSSRQELLTTKTPDKKIERMLSFAFLSMKPARKFLHLNKKLSSHGQCFCRNSKNLPTLFGEQLAKDLESWEAPSEEQLLQYVDDLLIATKTQEACLEWMHKTWARVTGQSPKQLHAAAKERPGCLRAIAAVAVNTQEAPKFTLGQKMTVPVSHTVSAVLKVKGGHWPSPQRFLKYQAIMVEQDDVEIVVTNTVNPASFLSGSMGEPVIHECLEAIEATCSSCLDLKDTLLENTETWSTDGSSCVISGRHAGYVVTMSREVIESGPLPTNTSAQKAEITA</sequence>
<comment type="caution">
    <text evidence="3">The sequence shown here is derived from an EMBL/GenBank/DDBJ whole genome shotgun (WGS) entry which is preliminary data.</text>
</comment>
<keyword evidence="4" id="KW-1185">Reference proteome</keyword>
<dbReference type="PROSITE" id="PS50879">
    <property type="entry name" value="RNASE_H_1"/>
    <property type="match status" value="1"/>
</dbReference>
<evidence type="ECO:0000313" key="3">
    <source>
        <dbReference type="EMBL" id="RMB89613.1"/>
    </source>
</evidence>
<feature type="region of interest" description="Disordered" evidence="1">
    <location>
        <begin position="1"/>
        <end position="42"/>
    </location>
</feature>
<reference evidence="3 4" key="1">
    <citation type="submission" date="2018-07" db="EMBL/GenBank/DDBJ databases">
        <title>A high quality draft genome assembly of the barn swallow (H. rustica rustica).</title>
        <authorList>
            <person name="Formenti G."/>
            <person name="Chiara M."/>
            <person name="Poveda L."/>
            <person name="Francoijs K.-J."/>
            <person name="Bonisoli-Alquati A."/>
            <person name="Canova L."/>
            <person name="Gianfranceschi L."/>
            <person name="Horner D.S."/>
            <person name="Saino N."/>
        </authorList>
    </citation>
    <scope>NUCLEOTIDE SEQUENCE [LARGE SCALE GENOMIC DNA]</scope>
    <source>
        <strain evidence="3">Chelidonia</strain>
        <tissue evidence="3">Blood</tissue>
    </source>
</reference>
<dbReference type="AlphaFoldDB" id="A0A3M0IRZ7"/>
<evidence type="ECO:0000259" key="2">
    <source>
        <dbReference type="PROSITE" id="PS50879"/>
    </source>
</evidence>
<feature type="compositionally biased region" description="Basic and acidic residues" evidence="1">
    <location>
        <begin position="28"/>
        <end position="38"/>
    </location>
</feature>
<proteinExistence type="predicted"/>
<name>A0A3M0IRZ7_HIRRU</name>
<dbReference type="OrthoDB" id="9222406at2759"/>
<feature type="domain" description="RNase H type-1" evidence="2">
    <location>
        <begin position="410"/>
        <end position="459"/>
    </location>
</feature>
<dbReference type="GO" id="GO:0003676">
    <property type="term" value="F:nucleic acid binding"/>
    <property type="evidence" value="ECO:0007669"/>
    <property type="project" value="InterPro"/>
</dbReference>
<protein>
    <recommendedName>
        <fullName evidence="2">RNase H type-1 domain-containing protein</fullName>
    </recommendedName>
</protein>
<dbReference type="EMBL" id="QRBI01000274">
    <property type="protein sequence ID" value="RMB89613.1"/>
    <property type="molecule type" value="Genomic_DNA"/>
</dbReference>
<evidence type="ECO:0000313" key="4">
    <source>
        <dbReference type="Proteomes" id="UP000269221"/>
    </source>
</evidence>
<dbReference type="GO" id="GO:0004523">
    <property type="term" value="F:RNA-DNA hybrid ribonuclease activity"/>
    <property type="evidence" value="ECO:0007669"/>
    <property type="project" value="InterPro"/>
</dbReference>
<dbReference type="STRING" id="333673.A0A3M0IRZ7"/>
<accession>A0A3M0IRZ7</accession>
<dbReference type="Gene3D" id="3.30.420.10">
    <property type="entry name" value="Ribonuclease H-like superfamily/Ribonuclease H"/>
    <property type="match status" value="1"/>
</dbReference>
<dbReference type="InterPro" id="IPR043128">
    <property type="entry name" value="Rev_trsase/Diguanyl_cyclase"/>
</dbReference>
<dbReference type="InterPro" id="IPR002156">
    <property type="entry name" value="RNaseH_domain"/>
</dbReference>
<gene>
    <name evidence="3" type="ORF">DUI87_33977</name>
</gene>
<organism evidence="3 4">
    <name type="scientific">Hirundo rustica rustica</name>
    <dbReference type="NCBI Taxonomy" id="333673"/>
    <lineage>
        <taxon>Eukaryota</taxon>
        <taxon>Metazoa</taxon>
        <taxon>Chordata</taxon>
        <taxon>Craniata</taxon>
        <taxon>Vertebrata</taxon>
        <taxon>Euteleostomi</taxon>
        <taxon>Archelosauria</taxon>
        <taxon>Archosauria</taxon>
        <taxon>Dinosauria</taxon>
        <taxon>Saurischia</taxon>
        <taxon>Theropoda</taxon>
        <taxon>Coelurosauria</taxon>
        <taxon>Aves</taxon>
        <taxon>Neognathae</taxon>
        <taxon>Neoaves</taxon>
        <taxon>Telluraves</taxon>
        <taxon>Australaves</taxon>
        <taxon>Passeriformes</taxon>
        <taxon>Sylvioidea</taxon>
        <taxon>Hirundinidae</taxon>
        <taxon>Hirundo</taxon>
    </lineage>
</organism>
<dbReference type="Proteomes" id="UP000269221">
    <property type="component" value="Unassembled WGS sequence"/>
</dbReference>